<name>G2YGD9_BOTF4</name>
<dbReference type="HOGENOM" id="CLU_2527196_0_0_1"/>
<evidence type="ECO:0000313" key="1">
    <source>
        <dbReference type="EMBL" id="CCD50837.1"/>
    </source>
</evidence>
<dbReference type="Proteomes" id="UP000008177">
    <property type="component" value="Unplaced contigs"/>
</dbReference>
<reference evidence="2" key="1">
    <citation type="journal article" date="2011" name="PLoS Genet.">
        <title>Genomic analysis of the necrotrophic fungal pathogens Sclerotinia sclerotiorum and Botrytis cinerea.</title>
        <authorList>
            <person name="Amselem J."/>
            <person name="Cuomo C.A."/>
            <person name="van Kan J.A."/>
            <person name="Viaud M."/>
            <person name="Benito E.P."/>
            <person name="Couloux A."/>
            <person name="Coutinho P.M."/>
            <person name="de Vries R.P."/>
            <person name="Dyer P.S."/>
            <person name="Fillinger S."/>
            <person name="Fournier E."/>
            <person name="Gout L."/>
            <person name="Hahn M."/>
            <person name="Kohn L."/>
            <person name="Lapalu N."/>
            <person name="Plummer K.M."/>
            <person name="Pradier J.M."/>
            <person name="Quevillon E."/>
            <person name="Sharon A."/>
            <person name="Simon A."/>
            <person name="ten Have A."/>
            <person name="Tudzynski B."/>
            <person name="Tudzynski P."/>
            <person name="Wincker P."/>
            <person name="Andrew M."/>
            <person name="Anthouard V."/>
            <person name="Beever R.E."/>
            <person name="Beffa R."/>
            <person name="Benoit I."/>
            <person name="Bouzid O."/>
            <person name="Brault B."/>
            <person name="Chen Z."/>
            <person name="Choquer M."/>
            <person name="Collemare J."/>
            <person name="Cotton P."/>
            <person name="Danchin E.G."/>
            <person name="Da Silva C."/>
            <person name="Gautier A."/>
            <person name="Giraud C."/>
            <person name="Giraud T."/>
            <person name="Gonzalez C."/>
            <person name="Grossetete S."/>
            <person name="Guldener U."/>
            <person name="Henrissat B."/>
            <person name="Howlett B.J."/>
            <person name="Kodira C."/>
            <person name="Kretschmer M."/>
            <person name="Lappartient A."/>
            <person name="Leroch M."/>
            <person name="Levis C."/>
            <person name="Mauceli E."/>
            <person name="Neuveglise C."/>
            <person name="Oeser B."/>
            <person name="Pearson M."/>
            <person name="Poulain J."/>
            <person name="Poussereau N."/>
            <person name="Quesneville H."/>
            <person name="Rascle C."/>
            <person name="Schumacher J."/>
            <person name="Segurens B."/>
            <person name="Sexton A."/>
            <person name="Silva E."/>
            <person name="Sirven C."/>
            <person name="Soanes D.M."/>
            <person name="Talbot N.J."/>
            <person name="Templeton M."/>
            <person name="Yandava C."/>
            <person name="Yarden O."/>
            <person name="Zeng Q."/>
            <person name="Rollins J.A."/>
            <person name="Lebrun M.H."/>
            <person name="Dickman M."/>
        </authorList>
    </citation>
    <scope>NUCLEOTIDE SEQUENCE [LARGE SCALE GENOMIC DNA]</scope>
    <source>
        <strain evidence="2">T4</strain>
    </source>
</reference>
<proteinExistence type="predicted"/>
<dbReference type="AlphaFoldDB" id="G2YGD9"/>
<dbReference type="EMBL" id="FQ790329">
    <property type="protein sequence ID" value="CCD50837.1"/>
    <property type="molecule type" value="Genomic_DNA"/>
</dbReference>
<gene>
    <name evidence="1" type="ORF">BofuT4_uP087410.1</name>
</gene>
<dbReference type="InParanoid" id="G2YGD9"/>
<accession>G2YGD9</accession>
<protein>
    <submittedName>
        <fullName evidence="1">Uncharacterized protein</fullName>
    </submittedName>
</protein>
<sequence length="84" mass="9761">MPNSYAAILQHTLQNHRTVTEPLPSDLPGRTTKYFTHDASDITQCKQISESQYFDSRHQNTEEVLPEQFVRPRSRDNDLQLFAV</sequence>
<evidence type="ECO:0000313" key="2">
    <source>
        <dbReference type="Proteomes" id="UP000008177"/>
    </source>
</evidence>
<organism evidence="1 2">
    <name type="scientific">Botryotinia fuckeliana (strain T4)</name>
    <name type="common">Noble rot fungus</name>
    <name type="synonym">Botrytis cinerea</name>
    <dbReference type="NCBI Taxonomy" id="999810"/>
    <lineage>
        <taxon>Eukaryota</taxon>
        <taxon>Fungi</taxon>
        <taxon>Dikarya</taxon>
        <taxon>Ascomycota</taxon>
        <taxon>Pezizomycotina</taxon>
        <taxon>Leotiomycetes</taxon>
        <taxon>Helotiales</taxon>
        <taxon>Sclerotiniaceae</taxon>
        <taxon>Botrytis</taxon>
    </lineage>
</organism>